<gene>
    <name evidence="1" type="ORF">HC757_14825</name>
</gene>
<organism evidence="1 2">
    <name type="scientific">Shewanella salipaludis</name>
    <dbReference type="NCBI Taxonomy" id="2723052"/>
    <lineage>
        <taxon>Bacteria</taxon>
        <taxon>Pseudomonadati</taxon>
        <taxon>Pseudomonadota</taxon>
        <taxon>Gammaproteobacteria</taxon>
        <taxon>Alteromonadales</taxon>
        <taxon>Shewanellaceae</taxon>
        <taxon>Shewanella</taxon>
    </lineage>
</organism>
<dbReference type="Pfam" id="PF12286">
    <property type="entry name" value="DUF3622"/>
    <property type="match status" value="1"/>
</dbReference>
<dbReference type="RefSeq" id="WP_169565157.1">
    <property type="nucleotide sequence ID" value="NZ_JAAXYH010000012.1"/>
</dbReference>
<sequence>MSKGKKYDFRVTESSKGWKAEIVRRMTSTKTVVSKFRDGMATEAEAQAWGEETLKSFLQAQVERNKQQSEKRTLAAKVAEEKRLAAALAAERNYDAAEDSDEE</sequence>
<evidence type="ECO:0000313" key="2">
    <source>
        <dbReference type="Proteomes" id="UP000737113"/>
    </source>
</evidence>
<evidence type="ECO:0000313" key="1">
    <source>
        <dbReference type="EMBL" id="NMH66430.1"/>
    </source>
</evidence>
<dbReference type="EMBL" id="JAAXYH010000012">
    <property type="protein sequence ID" value="NMH66430.1"/>
    <property type="molecule type" value="Genomic_DNA"/>
</dbReference>
<comment type="caution">
    <text evidence="1">The sequence shown here is derived from an EMBL/GenBank/DDBJ whole genome shotgun (WGS) entry which is preliminary data.</text>
</comment>
<accession>A0A972FUJ1</accession>
<dbReference type="AlphaFoldDB" id="A0A972FUJ1"/>
<dbReference type="InterPro" id="IPR022069">
    <property type="entry name" value="DUF3622"/>
</dbReference>
<dbReference type="Proteomes" id="UP000737113">
    <property type="component" value="Unassembled WGS sequence"/>
</dbReference>
<proteinExistence type="predicted"/>
<reference evidence="1" key="1">
    <citation type="submission" date="2020-04" db="EMBL/GenBank/DDBJ databases">
        <title>Description of Shewanella salipaludis sp. nov., isolated from a salt marsh.</title>
        <authorList>
            <person name="Park S."/>
            <person name="Yoon J.-H."/>
        </authorList>
    </citation>
    <scope>NUCLEOTIDE SEQUENCE</scope>
    <source>
        <strain evidence="1">SHSM-M6</strain>
    </source>
</reference>
<protein>
    <submittedName>
        <fullName evidence="1">DUF3622 domain-containing protein</fullName>
    </submittedName>
</protein>
<keyword evidence="2" id="KW-1185">Reference proteome</keyword>
<name>A0A972FUJ1_9GAMM</name>